<name>A0A0W0TS55_9GAMM</name>
<dbReference type="Proteomes" id="UP000054785">
    <property type="component" value="Unassembled WGS sequence"/>
</dbReference>
<dbReference type="RefSeq" id="WP_028386896.1">
    <property type="nucleotide sequence ID" value="NZ_CAAAHN010000006.1"/>
</dbReference>
<comment type="caution">
    <text evidence="1">The sequence shown here is derived from an EMBL/GenBank/DDBJ whole genome shotgun (WGS) entry which is preliminary data.</text>
</comment>
<sequence length="202" mass="22102">MTDFAVYKEQAVTLPQQLAQACSPSTSAPSTSAMFHSFFARCLPASAEISMQTYARLIMLTAQVLDVEARDDAEKICILKGMYCYVFIEHDSALGWVNSRPLLLLLQERLGITSPSQLPDDERRQLFAALGAWCDALFQSVAPETQEIRSLKSIIPANMRASVFAMETVASVGRYSSGLPAPSECVTLAQESFSAGMRSLFS</sequence>
<accession>A0A0W0TS55</accession>
<evidence type="ECO:0000313" key="1">
    <source>
        <dbReference type="EMBL" id="KTC98461.1"/>
    </source>
</evidence>
<protein>
    <submittedName>
        <fullName evidence="1">Uncharacterized protein</fullName>
    </submittedName>
</protein>
<evidence type="ECO:0000313" key="2">
    <source>
        <dbReference type="Proteomes" id="UP000054785"/>
    </source>
</evidence>
<reference evidence="1 2" key="1">
    <citation type="submission" date="2015-11" db="EMBL/GenBank/DDBJ databases">
        <title>Genomic analysis of 38 Legionella species identifies large and diverse effector repertoires.</title>
        <authorList>
            <person name="Burstein D."/>
            <person name="Amaro F."/>
            <person name="Zusman T."/>
            <person name="Lifshitz Z."/>
            <person name="Cohen O."/>
            <person name="Gilbert J.A."/>
            <person name="Pupko T."/>
            <person name="Shuman H.A."/>
            <person name="Segal G."/>
        </authorList>
    </citation>
    <scope>NUCLEOTIDE SEQUENCE [LARGE SCALE GENOMIC DNA]</scope>
    <source>
        <strain evidence="1 2">ATCC 49504</strain>
    </source>
</reference>
<proteinExistence type="predicted"/>
<gene>
    <name evidence="1" type="ORF">Lgee_1538</name>
</gene>
<dbReference type="PATRIC" id="fig|45065.4.peg.1668"/>
<dbReference type="STRING" id="45065.Lgee_1538"/>
<keyword evidence="2" id="KW-1185">Reference proteome</keyword>
<organism evidence="1 2">
    <name type="scientific">Legionella geestiana</name>
    <dbReference type="NCBI Taxonomy" id="45065"/>
    <lineage>
        <taxon>Bacteria</taxon>
        <taxon>Pseudomonadati</taxon>
        <taxon>Pseudomonadota</taxon>
        <taxon>Gammaproteobacteria</taxon>
        <taxon>Legionellales</taxon>
        <taxon>Legionellaceae</taxon>
        <taxon>Legionella</taxon>
    </lineage>
</organism>
<dbReference type="AlphaFoldDB" id="A0A0W0TS55"/>
<dbReference type="EMBL" id="LNYC01000063">
    <property type="protein sequence ID" value="KTC98461.1"/>
    <property type="molecule type" value="Genomic_DNA"/>
</dbReference>